<feature type="transmembrane region" description="Helical" evidence="1">
    <location>
        <begin position="48"/>
        <end position="67"/>
    </location>
</feature>
<gene>
    <name evidence="2" type="ORF">GCM10023184_00660</name>
</gene>
<dbReference type="Proteomes" id="UP001501725">
    <property type="component" value="Unassembled WGS sequence"/>
</dbReference>
<dbReference type="RefSeq" id="WP_345252583.1">
    <property type="nucleotide sequence ID" value="NZ_BAABGY010000001.1"/>
</dbReference>
<protein>
    <recommendedName>
        <fullName evidence="4">SRPBCC family protein</fullName>
    </recommendedName>
</protein>
<dbReference type="EMBL" id="BAABGY010000001">
    <property type="protein sequence ID" value="GAA4317132.1"/>
    <property type="molecule type" value="Genomic_DNA"/>
</dbReference>
<dbReference type="CDD" id="cd07812">
    <property type="entry name" value="SRPBCC"/>
    <property type="match status" value="1"/>
</dbReference>
<evidence type="ECO:0000313" key="2">
    <source>
        <dbReference type="EMBL" id="GAA4317132.1"/>
    </source>
</evidence>
<evidence type="ECO:0008006" key="4">
    <source>
        <dbReference type="Google" id="ProtNLM"/>
    </source>
</evidence>
<feature type="transmembrane region" description="Helical" evidence="1">
    <location>
        <begin position="104"/>
        <end position="124"/>
    </location>
</feature>
<name>A0ABP8G4G7_9BACT</name>
<keyword evidence="1" id="KW-0812">Transmembrane</keyword>
<keyword evidence="1" id="KW-1133">Transmembrane helix</keyword>
<dbReference type="SUPFAM" id="SSF55961">
    <property type="entry name" value="Bet v1-like"/>
    <property type="match status" value="1"/>
</dbReference>
<feature type="transmembrane region" description="Helical" evidence="1">
    <location>
        <begin position="25"/>
        <end position="42"/>
    </location>
</feature>
<evidence type="ECO:0000256" key="1">
    <source>
        <dbReference type="SAM" id="Phobius"/>
    </source>
</evidence>
<accession>A0ABP8G4G7</accession>
<reference evidence="3" key="1">
    <citation type="journal article" date="2019" name="Int. J. Syst. Evol. Microbiol.">
        <title>The Global Catalogue of Microorganisms (GCM) 10K type strain sequencing project: providing services to taxonomists for standard genome sequencing and annotation.</title>
        <authorList>
            <consortium name="The Broad Institute Genomics Platform"/>
            <consortium name="The Broad Institute Genome Sequencing Center for Infectious Disease"/>
            <person name="Wu L."/>
            <person name="Ma J."/>
        </authorList>
    </citation>
    <scope>NUCLEOTIDE SEQUENCE [LARGE SCALE GENOMIC DNA]</scope>
    <source>
        <strain evidence="3">JCM 17919</strain>
    </source>
</reference>
<feature type="transmembrane region" description="Helical" evidence="1">
    <location>
        <begin position="79"/>
        <end position="98"/>
    </location>
</feature>
<keyword evidence="3" id="KW-1185">Reference proteome</keyword>
<sequence length="323" mass="35997">MEEDIHQSDPTAEERAESMKRLNRVFLVVQLLVLFLTTLLLLQSGSYGGTLFLIIPFSIGVTIGAYSRTQHTKRGLRQFGLVLLVLASFCILLVAVGAEGAICVLMAIGIICIPALLGTLIGYWMRRAVRGLSVVLIAVLTSSSATLDAYSDGAVRSVATRSVIISAPKERVWAVLTNPVRFLPPRHALLRAGVSYPTTMAVTRTAGGGAYLDCSYSNGHGRFPIGSLDSLRRLRFTMIEDLTTMSEVSWLNEVDAPHLKGYFEPFYGEFEIEELGPDRCRLTARTAYAYKIRPAFYWQWWTDHLTNAMHDNVLRTIREYAER</sequence>
<comment type="caution">
    <text evidence="2">The sequence shown here is derived from an EMBL/GenBank/DDBJ whole genome shotgun (WGS) entry which is preliminary data.</text>
</comment>
<evidence type="ECO:0000313" key="3">
    <source>
        <dbReference type="Proteomes" id="UP001501725"/>
    </source>
</evidence>
<organism evidence="2 3">
    <name type="scientific">Flaviaesturariibacter amylovorans</name>
    <dbReference type="NCBI Taxonomy" id="1084520"/>
    <lineage>
        <taxon>Bacteria</taxon>
        <taxon>Pseudomonadati</taxon>
        <taxon>Bacteroidota</taxon>
        <taxon>Chitinophagia</taxon>
        <taxon>Chitinophagales</taxon>
        <taxon>Chitinophagaceae</taxon>
        <taxon>Flaviaestuariibacter</taxon>
    </lineage>
</organism>
<proteinExistence type="predicted"/>
<keyword evidence="1" id="KW-0472">Membrane</keyword>